<gene>
    <name evidence="1" type="ORF">GGQ99_000965</name>
</gene>
<name>A0ABR6KXV3_9HYPH</name>
<keyword evidence="2" id="KW-1185">Reference proteome</keyword>
<dbReference type="RefSeq" id="WP_183261039.1">
    <property type="nucleotide sequence ID" value="NZ_BAAAVZ010000008.1"/>
</dbReference>
<proteinExistence type="predicted"/>
<reference evidence="1 2" key="1">
    <citation type="submission" date="2020-08" db="EMBL/GenBank/DDBJ databases">
        <title>Genomic Encyclopedia of Type Strains, Phase IV (KMG-IV): sequencing the most valuable type-strain genomes for metagenomic binning, comparative biology and taxonomic classification.</title>
        <authorList>
            <person name="Goeker M."/>
        </authorList>
    </citation>
    <scope>NUCLEOTIDE SEQUENCE [LARGE SCALE GENOMIC DNA]</scope>
    <source>
        <strain evidence="1 2">DSM 7050</strain>
    </source>
</reference>
<accession>A0ABR6KXV3</accession>
<dbReference type="EMBL" id="JACHOT010000001">
    <property type="protein sequence ID" value="MBB4649243.1"/>
    <property type="molecule type" value="Genomic_DNA"/>
</dbReference>
<evidence type="ECO:0000313" key="1">
    <source>
        <dbReference type="EMBL" id="MBB4649243.1"/>
    </source>
</evidence>
<evidence type="ECO:0000313" key="2">
    <source>
        <dbReference type="Proteomes" id="UP000539538"/>
    </source>
</evidence>
<protein>
    <submittedName>
        <fullName evidence="1">Uncharacterized protein</fullName>
    </submittedName>
</protein>
<sequence length="94" mass="9400">MAGFEPRSLSLFNSVPFGTAGKSVDFMSYATGDAVATVIAAGYFNGARAKLKVNTIIDAVCLADGVGDRVSLIVTAVPASGNVTVAVNTDASGA</sequence>
<organism evidence="1 2">
    <name type="scientific">Aminobacter niigataensis</name>
    <dbReference type="NCBI Taxonomy" id="83265"/>
    <lineage>
        <taxon>Bacteria</taxon>
        <taxon>Pseudomonadati</taxon>
        <taxon>Pseudomonadota</taxon>
        <taxon>Alphaproteobacteria</taxon>
        <taxon>Hyphomicrobiales</taxon>
        <taxon>Phyllobacteriaceae</taxon>
        <taxon>Aminobacter</taxon>
    </lineage>
</organism>
<dbReference type="Proteomes" id="UP000539538">
    <property type="component" value="Unassembled WGS sequence"/>
</dbReference>
<comment type="caution">
    <text evidence="1">The sequence shown here is derived from an EMBL/GenBank/DDBJ whole genome shotgun (WGS) entry which is preliminary data.</text>
</comment>